<name>A0A918NSA7_9ACTN</name>
<accession>A0A918NSA7</accession>
<dbReference type="EMBL" id="BMWD01000035">
    <property type="protein sequence ID" value="GGX91776.1"/>
    <property type="molecule type" value="Genomic_DNA"/>
</dbReference>
<gene>
    <name evidence="2" type="ORF">GCM10010515_68580</name>
</gene>
<protein>
    <submittedName>
        <fullName evidence="2">Uncharacterized protein</fullName>
    </submittedName>
</protein>
<evidence type="ECO:0000313" key="3">
    <source>
        <dbReference type="Proteomes" id="UP000645555"/>
    </source>
</evidence>
<comment type="caution">
    <text evidence="2">The sequence shown here is derived from an EMBL/GenBank/DDBJ whole genome shotgun (WGS) entry which is preliminary data.</text>
</comment>
<reference evidence="2" key="1">
    <citation type="journal article" date="2014" name="Int. J. Syst. Evol. Microbiol.">
        <title>Complete genome sequence of Corynebacterium casei LMG S-19264T (=DSM 44701T), isolated from a smear-ripened cheese.</title>
        <authorList>
            <consortium name="US DOE Joint Genome Institute (JGI-PGF)"/>
            <person name="Walter F."/>
            <person name="Albersmeier A."/>
            <person name="Kalinowski J."/>
            <person name="Ruckert C."/>
        </authorList>
    </citation>
    <scope>NUCLEOTIDE SEQUENCE</scope>
    <source>
        <strain evidence="2">JCM 4956</strain>
    </source>
</reference>
<proteinExistence type="predicted"/>
<evidence type="ECO:0000256" key="1">
    <source>
        <dbReference type="SAM" id="MobiDB-lite"/>
    </source>
</evidence>
<evidence type="ECO:0000313" key="2">
    <source>
        <dbReference type="EMBL" id="GGX91776.1"/>
    </source>
</evidence>
<dbReference type="AlphaFoldDB" id="A0A918NSA7"/>
<reference evidence="2" key="2">
    <citation type="submission" date="2020-09" db="EMBL/GenBank/DDBJ databases">
        <authorList>
            <person name="Sun Q."/>
            <person name="Ohkuma M."/>
        </authorList>
    </citation>
    <scope>NUCLEOTIDE SEQUENCE</scope>
    <source>
        <strain evidence="2">JCM 4956</strain>
    </source>
</reference>
<keyword evidence="3" id="KW-1185">Reference proteome</keyword>
<organism evidence="2 3">
    <name type="scientific">Streptomyces fructofermentans</name>
    <dbReference type="NCBI Taxonomy" id="152141"/>
    <lineage>
        <taxon>Bacteria</taxon>
        <taxon>Bacillati</taxon>
        <taxon>Actinomycetota</taxon>
        <taxon>Actinomycetes</taxon>
        <taxon>Kitasatosporales</taxon>
        <taxon>Streptomycetaceae</taxon>
        <taxon>Streptomyces</taxon>
    </lineage>
</organism>
<dbReference type="Proteomes" id="UP000645555">
    <property type="component" value="Unassembled WGS sequence"/>
</dbReference>
<feature type="region of interest" description="Disordered" evidence="1">
    <location>
        <begin position="1"/>
        <end position="99"/>
    </location>
</feature>
<feature type="compositionally biased region" description="Polar residues" evidence="1">
    <location>
        <begin position="1"/>
        <end position="10"/>
    </location>
</feature>
<sequence>MPDLLTTQGSRRAGDPARVQASAQAGTARPARRHERGRLGGRGDAGLDGPHPGSLHRGPLPRAGRAASWNARVAAGSTATGNACAARRSGHEAPPGAGT</sequence>